<feature type="transmembrane region" description="Helical" evidence="1">
    <location>
        <begin position="67"/>
        <end position="85"/>
    </location>
</feature>
<evidence type="ECO:0000313" key="3">
    <source>
        <dbReference type="Proteomes" id="UP000503088"/>
    </source>
</evidence>
<evidence type="ECO:0000313" key="2">
    <source>
        <dbReference type="EMBL" id="QKG83934.1"/>
    </source>
</evidence>
<accession>A0A7D4CEJ7</accession>
<dbReference type="AlphaFoldDB" id="A0A7D4CEJ7"/>
<gene>
    <name evidence="2" type="ORF">GXN76_05215</name>
</gene>
<dbReference type="RefSeq" id="WP_173221141.1">
    <property type="nucleotide sequence ID" value="NZ_CP048104.1"/>
</dbReference>
<name>A0A7D4CEJ7_9BACL</name>
<reference evidence="2 3" key="1">
    <citation type="submission" date="2020-01" db="EMBL/GenBank/DDBJ databases">
        <authorList>
            <person name="Gulvik C.A."/>
            <person name="Batra D.G."/>
        </authorList>
    </citation>
    <scope>NUCLEOTIDE SEQUENCE [LARGE SCALE GENOMIC DNA]</scope>
    <source>
        <strain evidence="2 3">W9323</strain>
    </source>
</reference>
<keyword evidence="1" id="KW-0812">Transmembrane</keyword>
<evidence type="ECO:0000256" key="1">
    <source>
        <dbReference type="SAM" id="Phobius"/>
    </source>
</evidence>
<feature type="transmembrane region" description="Helical" evidence="1">
    <location>
        <begin position="43"/>
        <end position="60"/>
    </location>
</feature>
<keyword evidence="3" id="KW-1185">Reference proteome</keyword>
<dbReference type="EMBL" id="CP048104">
    <property type="protein sequence ID" value="QKG83934.1"/>
    <property type="molecule type" value="Genomic_DNA"/>
</dbReference>
<evidence type="ECO:0008006" key="4">
    <source>
        <dbReference type="Google" id="ProtNLM"/>
    </source>
</evidence>
<keyword evidence="1" id="KW-1133">Transmembrane helix</keyword>
<dbReference type="KEGG" id="kpul:GXN76_05215"/>
<organism evidence="2 3">
    <name type="scientific">Kroppenstedtia pulmonis</name>
    <dbReference type="NCBI Taxonomy" id="1380685"/>
    <lineage>
        <taxon>Bacteria</taxon>
        <taxon>Bacillati</taxon>
        <taxon>Bacillota</taxon>
        <taxon>Bacilli</taxon>
        <taxon>Bacillales</taxon>
        <taxon>Thermoactinomycetaceae</taxon>
        <taxon>Kroppenstedtia</taxon>
    </lineage>
</organism>
<keyword evidence="1" id="KW-0472">Membrane</keyword>
<sequence>MKVVLTLLLAAILYTGIRTFSHSMKRRKTEGEKREKHQAQMNIHMGLMFIAIALMHGLAFSGTWLRLLLLIFIAGLGFYNLTFGWRYHNYLKKKMEQT</sequence>
<dbReference type="Proteomes" id="UP000503088">
    <property type="component" value="Chromosome"/>
</dbReference>
<protein>
    <recommendedName>
        <fullName evidence="4">YtpI family protein</fullName>
    </recommendedName>
</protein>
<proteinExistence type="predicted"/>